<comment type="subcellular location">
    <subcellularLocation>
        <location evidence="1">Cytoplasm</location>
    </subcellularLocation>
</comment>
<comment type="similarity">
    <text evidence="2">Belongs to the methyltransferase superfamily. L-isoaspartyl/D-aspartyl protein methyltransferase family.</text>
</comment>
<dbReference type="EC" id="2.1.1.77" evidence="3"/>
<dbReference type="CDD" id="cd02440">
    <property type="entry name" value="AdoMet_MTases"/>
    <property type="match status" value="1"/>
</dbReference>
<evidence type="ECO:0000256" key="3">
    <source>
        <dbReference type="ARBA" id="ARBA00011890"/>
    </source>
</evidence>
<evidence type="ECO:0000256" key="7">
    <source>
        <dbReference type="ARBA" id="ARBA00022679"/>
    </source>
</evidence>
<dbReference type="GO" id="GO:0008168">
    <property type="term" value="F:methyltransferase activity"/>
    <property type="evidence" value="ECO:0007669"/>
    <property type="project" value="UniProtKB-KW"/>
</dbReference>
<evidence type="ECO:0000256" key="8">
    <source>
        <dbReference type="ARBA" id="ARBA00022691"/>
    </source>
</evidence>
<evidence type="ECO:0000313" key="13">
    <source>
        <dbReference type="Proteomes" id="UP001500403"/>
    </source>
</evidence>
<evidence type="ECO:0000256" key="9">
    <source>
        <dbReference type="ARBA" id="ARBA00030757"/>
    </source>
</evidence>
<accession>A0ABP6K7N9</accession>
<evidence type="ECO:0000256" key="1">
    <source>
        <dbReference type="ARBA" id="ARBA00004496"/>
    </source>
</evidence>
<dbReference type="Pfam" id="PF01135">
    <property type="entry name" value="PCMT"/>
    <property type="match status" value="1"/>
</dbReference>
<dbReference type="RefSeq" id="WP_344500267.1">
    <property type="nucleotide sequence ID" value="NZ_BAAAUD010000100.1"/>
</dbReference>
<dbReference type="Proteomes" id="UP001500403">
    <property type="component" value="Unassembled WGS sequence"/>
</dbReference>
<dbReference type="SUPFAM" id="SSF53335">
    <property type="entry name" value="S-adenosyl-L-methionine-dependent methyltransferases"/>
    <property type="match status" value="1"/>
</dbReference>
<evidence type="ECO:0000256" key="11">
    <source>
        <dbReference type="ARBA" id="ARBA00031350"/>
    </source>
</evidence>
<gene>
    <name evidence="12" type="ORF">GCM10010446_64640</name>
</gene>
<organism evidence="12 13">
    <name type="scientific">Streptomyces enissocaesilis</name>
    <dbReference type="NCBI Taxonomy" id="332589"/>
    <lineage>
        <taxon>Bacteria</taxon>
        <taxon>Bacillati</taxon>
        <taxon>Actinomycetota</taxon>
        <taxon>Actinomycetes</taxon>
        <taxon>Kitasatosporales</taxon>
        <taxon>Streptomycetaceae</taxon>
        <taxon>Streptomyces</taxon>
        <taxon>Streptomyces rochei group</taxon>
    </lineage>
</organism>
<proteinExistence type="inferred from homology"/>
<keyword evidence="7" id="KW-0808">Transferase</keyword>
<evidence type="ECO:0000256" key="10">
    <source>
        <dbReference type="ARBA" id="ARBA00031323"/>
    </source>
</evidence>
<comment type="caution">
    <text evidence="12">The sequence shown here is derived from an EMBL/GenBank/DDBJ whole genome shotgun (WGS) entry which is preliminary data.</text>
</comment>
<protein>
    <recommendedName>
        <fullName evidence="4">Protein-L-isoaspartate O-methyltransferase</fullName>
        <ecNumber evidence="3">2.1.1.77</ecNumber>
    </recommendedName>
    <alternativeName>
        <fullName evidence="11">L-isoaspartyl protein carboxyl methyltransferase</fullName>
    </alternativeName>
    <alternativeName>
        <fullName evidence="9">Protein L-isoaspartyl methyltransferase</fullName>
    </alternativeName>
    <alternativeName>
        <fullName evidence="10">Protein-beta-aspartate methyltransferase</fullName>
    </alternativeName>
</protein>
<dbReference type="InterPro" id="IPR000682">
    <property type="entry name" value="PCMT"/>
</dbReference>
<dbReference type="Gene3D" id="3.40.50.150">
    <property type="entry name" value="Vaccinia Virus protein VP39"/>
    <property type="match status" value="1"/>
</dbReference>
<evidence type="ECO:0000256" key="4">
    <source>
        <dbReference type="ARBA" id="ARBA00013346"/>
    </source>
</evidence>
<evidence type="ECO:0000256" key="2">
    <source>
        <dbReference type="ARBA" id="ARBA00005369"/>
    </source>
</evidence>
<dbReference type="GO" id="GO:0032259">
    <property type="term" value="P:methylation"/>
    <property type="evidence" value="ECO:0007669"/>
    <property type="project" value="UniProtKB-KW"/>
</dbReference>
<sequence length="379" mass="41630">MDELTELRHRLARVMDDQGTWPADSPWVREAVEKLPRHRFAPDRVWAWNGAAYVPVDRAHDPGRWAELVYPGPNDSTITQITDGLATSSLSCQSVVVDMLDSLMVEPGHRVLELGTGLGWNAALLSERAGPGQVTSVEADAQLAAAAREHLKGVGAEVAVEVGDGTRGFPDRQPYDRLVATYAVDEVPWAWVEQMRPGGRIVTPWGRLGHVALTVAADGQSASGWMQGLAMFMPSRDTAPGKPLDQVRGDALPETEGPIARDLLPLHSDWNLRFALRVVLPEVRITTEAADGVIAWLHDGRSSWATLVSPETGPAVAYQGGPRRLAEEVDRAWKRWQDAGAPSLYDFGMTRTPDQQYIWSGDKDTGLRWATGEARERVR</sequence>
<keyword evidence="5" id="KW-0963">Cytoplasm</keyword>
<evidence type="ECO:0000256" key="6">
    <source>
        <dbReference type="ARBA" id="ARBA00022603"/>
    </source>
</evidence>
<dbReference type="InterPro" id="IPR029063">
    <property type="entry name" value="SAM-dependent_MTases_sf"/>
</dbReference>
<evidence type="ECO:0000313" key="12">
    <source>
        <dbReference type="EMBL" id="GAA2970870.1"/>
    </source>
</evidence>
<reference evidence="13" key="1">
    <citation type="journal article" date="2019" name="Int. J. Syst. Evol. Microbiol.">
        <title>The Global Catalogue of Microorganisms (GCM) 10K type strain sequencing project: providing services to taxonomists for standard genome sequencing and annotation.</title>
        <authorList>
            <consortium name="The Broad Institute Genomics Platform"/>
            <consortium name="The Broad Institute Genome Sequencing Center for Infectious Disease"/>
            <person name="Wu L."/>
            <person name="Ma J."/>
        </authorList>
    </citation>
    <scope>NUCLEOTIDE SEQUENCE [LARGE SCALE GENOMIC DNA]</scope>
    <source>
        <strain evidence="13">JCM 9088</strain>
    </source>
</reference>
<keyword evidence="8" id="KW-0949">S-adenosyl-L-methionine</keyword>
<keyword evidence="13" id="KW-1185">Reference proteome</keyword>
<name>A0ABP6K7N9_9ACTN</name>
<dbReference type="EMBL" id="BAAAUD010000100">
    <property type="protein sequence ID" value="GAA2970870.1"/>
    <property type="molecule type" value="Genomic_DNA"/>
</dbReference>
<dbReference type="PANTHER" id="PTHR11579:SF0">
    <property type="entry name" value="PROTEIN-L-ISOASPARTATE(D-ASPARTATE) O-METHYLTRANSFERASE"/>
    <property type="match status" value="1"/>
</dbReference>
<keyword evidence="6 12" id="KW-0489">Methyltransferase</keyword>
<evidence type="ECO:0000256" key="5">
    <source>
        <dbReference type="ARBA" id="ARBA00022490"/>
    </source>
</evidence>
<dbReference type="PANTHER" id="PTHR11579">
    <property type="entry name" value="PROTEIN-L-ISOASPARTATE O-METHYLTRANSFERASE"/>
    <property type="match status" value="1"/>
</dbReference>